<sequence length="77" mass="8530">MVLYLVGWVDFVLNVAPTKSPDALWPVWSNRWSSVSGCRLIVLGESLRRMAADGAVFAVVRDAMPMPARSAERQLIV</sequence>
<organism evidence="1 2">
    <name type="scientific">Nepenthes gracilis</name>
    <name type="common">Slender pitcher plant</name>
    <dbReference type="NCBI Taxonomy" id="150966"/>
    <lineage>
        <taxon>Eukaryota</taxon>
        <taxon>Viridiplantae</taxon>
        <taxon>Streptophyta</taxon>
        <taxon>Embryophyta</taxon>
        <taxon>Tracheophyta</taxon>
        <taxon>Spermatophyta</taxon>
        <taxon>Magnoliopsida</taxon>
        <taxon>eudicotyledons</taxon>
        <taxon>Gunneridae</taxon>
        <taxon>Pentapetalae</taxon>
        <taxon>Caryophyllales</taxon>
        <taxon>Nepenthaceae</taxon>
        <taxon>Nepenthes</taxon>
    </lineage>
</organism>
<dbReference type="Proteomes" id="UP001279734">
    <property type="component" value="Unassembled WGS sequence"/>
</dbReference>
<keyword evidence="2" id="KW-1185">Reference proteome</keyword>
<comment type="caution">
    <text evidence="1">The sequence shown here is derived from an EMBL/GenBank/DDBJ whole genome shotgun (WGS) entry which is preliminary data.</text>
</comment>
<dbReference type="AlphaFoldDB" id="A0AAD3S316"/>
<proteinExistence type="predicted"/>
<reference evidence="1" key="1">
    <citation type="submission" date="2023-05" db="EMBL/GenBank/DDBJ databases">
        <title>Nepenthes gracilis genome sequencing.</title>
        <authorList>
            <person name="Fukushima K."/>
        </authorList>
    </citation>
    <scope>NUCLEOTIDE SEQUENCE</scope>
    <source>
        <strain evidence="1">SING2019-196</strain>
    </source>
</reference>
<name>A0AAD3S316_NEPGR</name>
<accession>A0AAD3S316</accession>
<protein>
    <submittedName>
        <fullName evidence="1">Uncharacterized protein</fullName>
    </submittedName>
</protein>
<evidence type="ECO:0000313" key="1">
    <source>
        <dbReference type="EMBL" id="GMH03431.1"/>
    </source>
</evidence>
<dbReference type="EMBL" id="BSYO01000004">
    <property type="protein sequence ID" value="GMH03431.1"/>
    <property type="molecule type" value="Genomic_DNA"/>
</dbReference>
<gene>
    <name evidence="1" type="ORF">Nepgr_005270</name>
</gene>
<evidence type="ECO:0000313" key="2">
    <source>
        <dbReference type="Proteomes" id="UP001279734"/>
    </source>
</evidence>